<evidence type="ECO:0000256" key="2">
    <source>
        <dbReference type="SAM" id="MobiDB-lite"/>
    </source>
</evidence>
<dbReference type="InterPro" id="IPR013320">
    <property type="entry name" value="ConA-like_dom_sf"/>
</dbReference>
<dbReference type="GO" id="GO:0070007">
    <property type="term" value="F:glutamic-type endopeptidase activity"/>
    <property type="evidence" value="ECO:0007669"/>
    <property type="project" value="InterPro"/>
</dbReference>
<dbReference type="PANTHER" id="PTHR37536">
    <property type="entry name" value="PUTATIVE (AFU_ORTHOLOGUE AFUA_3G02970)-RELATED"/>
    <property type="match status" value="1"/>
</dbReference>
<sequence length="276" mass="29007">MKFTTASLAGAMLAGGALAAPRPGLAERLEQRGVFQRQSQPPSKIDNSGEENGVLLKEGSGDSNVQYSNNWAGIVRDKPPASATYSAVSATFTVPNPTATDNSGDMQAASAWVGIDGDTYTKAILQTGIDSYIQNGETSFDAWYEWYPSSAENFDLDLSAGDVIVAMVKSTSPSEGIAIIENKSSGKSVTTTLSAPSSDATLGGQNAEWIVEDFNTGSSQVPLANFGMVTFSGAQAKTDDGDYGVNNAQILDIQQNGKVLADVIVESDTEFSVIYQ</sequence>
<feature type="region of interest" description="Disordered" evidence="2">
    <location>
        <begin position="31"/>
        <end position="61"/>
    </location>
</feature>
<feature type="chain" id="PRO_5040900084" description="Aspergillopepsin-2" evidence="3">
    <location>
        <begin position="20"/>
        <end position="276"/>
    </location>
</feature>
<feature type="compositionally biased region" description="Polar residues" evidence="2">
    <location>
        <begin position="36"/>
        <end position="46"/>
    </location>
</feature>
<evidence type="ECO:0000313" key="4">
    <source>
        <dbReference type="EMBL" id="KAJ5201364.1"/>
    </source>
</evidence>
<dbReference type="InterPro" id="IPR000250">
    <property type="entry name" value="Peptidase_G1"/>
</dbReference>
<proteinExistence type="predicted"/>
<protein>
    <recommendedName>
        <fullName evidence="6">Aspergillopepsin-2</fullName>
    </recommendedName>
</protein>
<dbReference type="RefSeq" id="XP_058307280.1">
    <property type="nucleotide sequence ID" value="XM_058453089.1"/>
</dbReference>
<dbReference type="PANTHER" id="PTHR37536:SF1">
    <property type="entry name" value="ASPERGILLOPEPSIN, PUTAITVE (AFU_ORTHOLOGUE AFUA_7G01200)"/>
    <property type="match status" value="1"/>
</dbReference>
<dbReference type="Proteomes" id="UP001150904">
    <property type="component" value="Unassembled WGS sequence"/>
</dbReference>
<accession>A0A9W9SWS4</accession>
<organism evidence="4 5">
    <name type="scientific">Penicillium cinerascens</name>
    <dbReference type="NCBI Taxonomy" id="70096"/>
    <lineage>
        <taxon>Eukaryota</taxon>
        <taxon>Fungi</taxon>
        <taxon>Dikarya</taxon>
        <taxon>Ascomycota</taxon>
        <taxon>Pezizomycotina</taxon>
        <taxon>Eurotiomycetes</taxon>
        <taxon>Eurotiomycetidae</taxon>
        <taxon>Eurotiales</taxon>
        <taxon>Aspergillaceae</taxon>
        <taxon>Penicillium</taxon>
    </lineage>
</organism>
<gene>
    <name evidence="4" type="ORF">N7498_006027</name>
</gene>
<name>A0A9W9SWS4_9EURO</name>
<reference evidence="4" key="1">
    <citation type="submission" date="2022-12" db="EMBL/GenBank/DDBJ databases">
        <authorList>
            <person name="Petersen C."/>
        </authorList>
    </citation>
    <scope>NUCLEOTIDE SEQUENCE</scope>
    <source>
        <strain evidence="4">IBT 15544</strain>
    </source>
</reference>
<dbReference type="GeneID" id="83180390"/>
<dbReference type="EMBL" id="JAPQKR010000013">
    <property type="protein sequence ID" value="KAJ5201364.1"/>
    <property type="molecule type" value="Genomic_DNA"/>
</dbReference>
<keyword evidence="3" id="KW-0732">Signal</keyword>
<evidence type="ECO:0000313" key="5">
    <source>
        <dbReference type="Proteomes" id="UP001150904"/>
    </source>
</evidence>
<dbReference type="InterPro" id="IPR038656">
    <property type="entry name" value="Peptidase_G1_sf"/>
</dbReference>
<dbReference type="CDD" id="cd13426">
    <property type="entry name" value="Peptidase_G1"/>
    <property type="match status" value="1"/>
</dbReference>
<dbReference type="AlphaFoldDB" id="A0A9W9SWS4"/>
<evidence type="ECO:0008006" key="6">
    <source>
        <dbReference type="Google" id="ProtNLM"/>
    </source>
</evidence>
<evidence type="ECO:0000256" key="1">
    <source>
        <dbReference type="PIRSR" id="PIRSR600250-50"/>
    </source>
</evidence>
<dbReference type="GO" id="GO:0006508">
    <property type="term" value="P:proteolysis"/>
    <property type="evidence" value="ECO:0007669"/>
    <property type="project" value="InterPro"/>
</dbReference>
<dbReference type="OrthoDB" id="2862635at2759"/>
<reference evidence="4" key="2">
    <citation type="journal article" date="2023" name="IMA Fungus">
        <title>Comparative genomic study of the Penicillium genus elucidates a diverse pangenome and 15 lateral gene transfer events.</title>
        <authorList>
            <person name="Petersen C."/>
            <person name="Sorensen T."/>
            <person name="Nielsen M.R."/>
            <person name="Sondergaard T.E."/>
            <person name="Sorensen J.L."/>
            <person name="Fitzpatrick D.A."/>
            <person name="Frisvad J.C."/>
            <person name="Nielsen K.L."/>
        </authorList>
    </citation>
    <scope>NUCLEOTIDE SEQUENCE</scope>
    <source>
        <strain evidence="4">IBT 15544</strain>
    </source>
</reference>
<dbReference type="SUPFAM" id="SSF49899">
    <property type="entry name" value="Concanavalin A-like lectins/glucanases"/>
    <property type="match status" value="1"/>
</dbReference>
<comment type="caution">
    <text evidence="4">The sequence shown here is derived from an EMBL/GenBank/DDBJ whole genome shotgun (WGS) entry which is preliminary data.</text>
</comment>
<feature type="signal peptide" evidence="3">
    <location>
        <begin position="1"/>
        <end position="19"/>
    </location>
</feature>
<keyword evidence="5" id="KW-1185">Reference proteome</keyword>
<feature type="active site" description="Proton acceptor" evidence="1">
    <location>
        <position position="212"/>
    </location>
</feature>
<dbReference type="Gene3D" id="2.60.120.700">
    <property type="entry name" value="Peptidase G1"/>
    <property type="match status" value="1"/>
</dbReference>
<dbReference type="Pfam" id="PF01828">
    <property type="entry name" value="Peptidase_A4"/>
    <property type="match status" value="1"/>
</dbReference>
<evidence type="ECO:0000256" key="3">
    <source>
        <dbReference type="SAM" id="SignalP"/>
    </source>
</evidence>
<dbReference type="PRINTS" id="PR00977">
    <property type="entry name" value="SCYTLDPTASE"/>
</dbReference>